<keyword evidence="1" id="KW-1133">Transmembrane helix</keyword>
<dbReference type="AlphaFoldDB" id="A0A8J8CG93"/>
<dbReference type="EMBL" id="JAHEAC010000038">
    <property type="protein sequence ID" value="MBX8644096.1"/>
    <property type="molecule type" value="Genomic_DNA"/>
</dbReference>
<sequence>MTFSRIDYSSQTKLFSGMSAIVLSLLLYWYTTRLIAPTFSQLSSTPVVLSALLAVVFWLAVSFVTFEFFFRNDIAVFVRLIKEKWWAPIFFAAYLTIHLLVYGLVLENILVLTFGSPGVVASQRASAFIFLSNAFYPHTIGNALLQITLNPSFEIVVPPYYGLVLGPFSFYTAAIIGVLVILHINRLSLIRGAIRRVGGSIVYPAVGVVGGASCCISLPVLITEFTPIASGILIVPMWVDLLNALYYLLPISVMVALYAGLGQLSYSPKHKEIVL</sequence>
<evidence type="ECO:0000256" key="1">
    <source>
        <dbReference type="SAM" id="Phobius"/>
    </source>
</evidence>
<gene>
    <name evidence="2" type="ORF">KIY12_05150</name>
</gene>
<name>A0A8J8CG93_9ARCH</name>
<feature type="transmembrane region" description="Helical" evidence="1">
    <location>
        <begin position="85"/>
        <end position="105"/>
    </location>
</feature>
<feature type="transmembrane region" description="Helical" evidence="1">
    <location>
        <begin position="202"/>
        <end position="222"/>
    </location>
</feature>
<keyword evidence="1" id="KW-0472">Membrane</keyword>
<comment type="caution">
    <text evidence="2">The sequence shown here is derived from an EMBL/GenBank/DDBJ whole genome shotgun (WGS) entry which is preliminary data.</text>
</comment>
<protein>
    <submittedName>
        <fullName evidence="2">Uncharacterized protein</fullName>
    </submittedName>
</protein>
<feature type="transmembrane region" description="Helical" evidence="1">
    <location>
        <begin position="51"/>
        <end position="70"/>
    </location>
</feature>
<feature type="transmembrane region" description="Helical" evidence="1">
    <location>
        <begin position="160"/>
        <end position="182"/>
    </location>
</feature>
<feature type="transmembrane region" description="Helical" evidence="1">
    <location>
        <begin position="242"/>
        <end position="261"/>
    </location>
</feature>
<organism evidence="2 3">
    <name type="scientific">Candidatus Sysuiplasma superficiale</name>
    <dbReference type="NCBI Taxonomy" id="2823368"/>
    <lineage>
        <taxon>Archaea</taxon>
        <taxon>Methanobacteriati</taxon>
        <taxon>Thermoplasmatota</taxon>
        <taxon>Thermoplasmata</taxon>
        <taxon>Candidatus Sysuiplasmatales</taxon>
        <taxon>Candidatus Sysuiplasmataceae</taxon>
        <taxon>Candidatus Sysuiplasma</taxon>
    </lineage>
</organism>
<evidence type="ECO:0000313" key="3">
    <source>
        <dbReference type="Proteomes" id="UP000750197"/>
    </source>
</evidence>
<evidence type="ECO:0000313" key="2">
    <source>
        <dbReference type="EMBL" id="MBX8644096.1"/>
    </source>
</evidence>
<keyword evidence="1" id="KW-0812">Transmembrane</keyword>
<proteinExistence type="predicted"/>
<dbReference type="Proteomes" id="UP000750197">
    <property type="component" value="Unassembled WGS sequence"/>
</dbReference>
<feature type="transmembrane region" description="Helical" evidence="1">
    <location>
        <begin position="12"/>
        <end position="31"/>
    </location>
</feature>
<reference evidence="2" key="1">
    <citation type="submission" date="2021-05" db="EMBL/GenBank/DDBJ databases">
        <title>Genomic insights into ecological role and evolution of a novel Thermoplasmata order Candidatus Sysuiplasmatales.</title>
        <authorList>
            <person name="Yuan Y."/>
        </authorList>
    </citation>
    <scope>NUCLEOTIDE SEQUENCE</scope>
    <source>
        <strain evidence="2">TUT19-bin139</strain>
    </source>
</reference>
<accession>A0A8J8CG93</accession>